<protein>
    <submittedName>
        <fullName evidence="1">Uncharacterized protein</fullName>
    </submittedName>
</protein>
<evidence type="ECO:0000313" key="2">
    <source>
        <dbReference type="Proteomes" id="UP000245609"/>
    </source>
</evidence>
<organism evidence="1 2">
    <name type="scientific">Smittium megazygosporum</name>
    <dbReference type="NCBI Taxonomy" id="133381"/>
    <lineage>
        <taxon>Eukaryota</taxon>
        <taxon>Fungi</taxon>
        <taxon>Fungi incertae sedis</taxon>
        <taxon>Zoopagomycota</taxon>
        <taxon>Kickxellomycotina</taxon>
        <taxon>Harpellomycetes</taxon>
        <taxon>Harpellales</taxon>
        <taxon>Legeriomycetaceae</taxon>
        <taxon>Smittium</taxon>
    </lineage>
</organism>
<dbReference type="AlphaFoldDB" id="A0A2T9ZCC8"/>
<dbReference type="EMBL" id="MBFS01000555">
    <property type="protein sequence ID" value="PVV02225.1"/>
    <property type="molecule type" value="Genomic_DNA"/>
</dbReference>
<evidence type="ECO:0000313" key="1">
    <source>
        <dbReference type="EMBL" id="PVV02225.1"/>
    </source>
</evidence>
<comment type="caution">
    <text evidence="1">The sequence shown here is derived from an EMBL/GenBank/DDBJ whole genome shotgun (WGS) entry which is preliminary data.</text>
</comment>
<dbReference type="Proteomes" id="UP000245609">
    <property type="component" value="Unassembled WGS sequence"/>
</dbReference>
<name>A0A2T9ZCC8_9FUNG</name>
<reference evidence="1 2" key="1">
    <citation type="journal article" date="2018" name="MBio">
        <title>Comparative Genomics Reveals the Core Gene Toolbox for the Fungus-Insect Symbiosis.</title>
        <authorList>
            <person name="Wang Y."/>
            <person name="Stata M."/>
            <person name="Wang W."/>
            <person name="Stajich J.E."/>
            <person name="White M.M."/>
            <person name="Moncalvo J.M."/>
        </authorList>
    </citation>
    <scope>NUCLEOTIDE SEQUENCE [LARGE SCALE GENOMIC DNA]</scope>
    <source>
        <strain evidence="1 2">SC-DP-2</strain>
    </source>
</reference>
<gene>
    <name evidence="1" type="ORF">BB560_003329</name>
</gene>
<accession>A0A2T9ZCC8</accession>
<sequence length="174" mass="19927">MVFDCVVAPQRIVDRPMGMRFHMSEQSNTNTSTTNKDLLALEKDVPQKDFFEIAETKTVSIDSIMSREERKQQFLRQKITPPTDLLNRLNNSEQKIELSLGLGVFDVKNGEENVPQDCEKVDLDIDDENLGTSEEKEFEIVLPKACQQDEPIIETLKLSSERPTKKSKKIELLN</sequence>
<proteinExistence type="predicted"/>
<keyword evidence="2" id="KW-1185">Reference proteome</keyword>